<gene>
    <name evidence="1" type="ORF">LTRI10_LOCUS50988</name>
</gene>
<protein>
    <submittedName>
        <fullName evidence="1">Uncharacterized protein</fullName>
    </submittedName>
</protein>
<dbReference type="Gene3D" id="2.40.70.10">
    <property type="entry name" value="Acid Proteases"/>
    <property type="match status" value="1"/>
</dbReference>
<sequence length="240" mass="26961">MKITKPSLHSPKKSAKNVIMEADLHNKKTELNPSFVPTLSPYQPKAPYPARLNTQLRDATYQKFMDLLDKVHVNIPFIEVVSKMPQYAKFMKEILTYKRKLGDVASVVLNEECFAIILNKSLPEKLKDPGSFTLPCIIGKLEVERSLGYLGASINVMPFCLYQKLGLGELSSTKMTIQLADKFTCHPRGILEDLLVKAGPFVFPTDFVIMDTDETDVSLILASHHITFVTHCLASHHTKT</sequence>
<proteinExistence type="predicted"/>
<dbReference type="PANTHER" id="PTHR33067">
    <property type="entry name" value="RNA-DIRECTED DNA POLYMERASE-RELATED"/>
    <property type="match status" value="1"/>
</dbReference>
<dbReference type="AlphaFoldDB" id="A0AAV2GLQ5"/>
<name>A0AAV2GLQ5_9ROSI</name>
<dbReference type="Proteomes" id="UP001497516">
    <property type="component" value="Chromosome 9"/>
</dbReference>
<dbReference type="InterPro" id="IPR021109">
    <property type="entry name" value="Peptidase_aspartic_dom_sf"/>
</dbReference>
<dbReference type="PANTHER" id="PTHR33067:SF35">
    <property type="entry name" value="ASPARTIC PEPTIDASE DDI1-TYPE DOMAIN-CONTAINING PROTEIN"/>
    <property type="match status" value="1"/>
</dbReference>
<reference evidence="1 2" key="1">
    <citation type="submission" date="2024-04" db="EMBL/GenBank/DDBJ databases">
        <authorList>
            <person name="Fracassetti M."/>
        </authorList>
    </citation>
    <scope>NUCLEOTIDE SEQUENCE [LARGE SCALE GENOMIC DNA]</scope>
</reference>
<organism evidence="1 2">
    <name type="scientific">Linum trigynum</name>
    <dbReference type="NCBI Taxonomy" id="586398"/>
    <lineage>
        <taxon>Eukaryota</taxon>
        <taxon>Viridiplantae</taxon>
        <taxon>Streptophyta</taxon>
        <taxon>Embryophyta</taxon>
        <taxon>Tracheophyta</taxon>
        <taxon>Spermatophyta</taxon>
        <taxon>Magnoliopsida</taxon>
        <taxon>eudicotyledons</taxon>
        <taxon>Gunneridae</taxon>
        <taxon>Pentapetalae</taxon>
        <taxon>rosids</taxon>
        <taxon>fabids</taxon>
        <taxon>Malpighiales</taxon>
        <taxon>Linaceae</taxon>
        <taxon>Linum</taxon>
    </lineage>
</organism>
<accession>A0AAV2GLQ5</accession>
<keyword evidence="2" id="KW-1185">Reference proteome</keyword>
<evidence type="ECO:0000313" key="1">
    <source>
        <dbReference type="EMBL" id="CAL1411645.1"/>
    </source>
</evidence>
<dbReference type="EMBL" id="OZ034822">
    <property type="protein sequence ID" value="CAL1411645.1"/>
    <property type="molecule type" value="Genomic_DNA"/>
</dbReference>
<evidence type="ECO:0000313" key="2">
    <source>
        <dbReference type="Proteomes" id="UP001497516"/>
    </source>
</evidence>